<evidence type="ECO:0000313" key="2">
    <source>
        <dbReference type="Proteomes" id="UP001234202"/>
    </source>
</evidence>
<proteinExistence type="predicted"/>
<evidence type="ECO:0000313" key="1">
    <source>
        <dbReference type="EMBL" id="KAJ9126138.1"/>
    </source>
</evidence>
<protein>
    <submittedName>
        <fullName evidence="1">Uncharacterized protein</fullName>
    </submittedName>
</protein>
<reference evidence="1" key="1">
    <citation type="submission" date="2023-04" db="EMBL/GenBank/DDBJ databases">
        <title>Draft Genome sequencing of Naganishia species isolated from polar environments using Oxford Nanopore Technology.</title>
        <authorList>
            <person name="Leo P."/>
            <person name="Venkateswaran K."/>
        </authorList>
    </citation>
    <scope>NUCLEOTIDE SEQUENCE</scope>
    <source>
        <strain evidence="1">DBVPG 5303</strain>
    </source>
</reference>
<name>A0ACC2XRA0_9TREE</name>
<organism evidence="1 2">
    <name type="scientific">Naganishia onofrii</name>
    <dbReference type="NCBI Taxonomy" id="1851511"/>
    <lineage>
        <taxon>Eukaryota</taxon>
        <taxon>Fungi</taxon>
        <taxon>Dikarya</taxon>
        <taxon>Basidiomycota</taxon>
        <taxon>Agaricomycotina</taxon>
        <taxon>Tremellomycetes</taxon>
        <taxon>Filobasidiales</taxon>
        <taxon>Filobasidiaceae</taxon>
        <taxon>Naganishia</taxon>
    </lineage>
</organism>
<comment type="caution">
    <text evidence="1">The sequence shown here is derived from an EMBL/GenBank/DDBJ whole genome shotgun (WGS) entry which is preliminary data.</text>
</comment>
<dbReference type="EMBL" id="JASBWV010000006">
    <property type="protein sequence ID" value="KAJ9126138.1"/>
    <property type="molecule type" value="Genomic_DNA"/>
</dbReference>
<sequence>MVATLIVSKYFRHRPPIMSPNLLPRLYADHPSRPISPCSLSTLDSNTPAGPYIGVIVLIPSPVDAEAEQKLNMLQQLRERWDQAYPRWLPHVTLVPPFVVPQREQPPETDLDVKINTLQSMEERGERIEEHWDADDSAWDYRAKTYDPGADLSPSRKGETVHPVITARDVSSALESLCETLVRVCAEIPDFTLNLNDVGTFKLREYTNVHLRPQFRPSREAESPLATLHSRLVSNLLAYITRPEGKRKPLDHPPTQRQNNSRRMQQHFSPDGPPETRMNRSERRRRAREKEGEVSPLKQAGSQMAEQIDADPVHVQSPQSGGEHPASDHSHLARPAIPAVTVMKGSGDTARQHDSVATTSEDNQSSRRASSPGPAIVNHIREQKQLGNNGGRRKFQPHVSVGQARGWSQLRTLERLTTELISSKAEGGERGLDGIECLVDKVYLLTKPQGKTGPYEVFKVVPLARLQAVKGEQCEATSIIDAPHEAAT</sequence>
<dbReference type="Proteomes" id="UP001234202">
    <property type="component" value="Unassembled WGS sequence"/>
</dbReference>
<keyword evidence="2" id="KW-1185">Reference proteome</keyword>
<gene>
    <name evidence="1" type="ORF">QFC24_002411</name>
</gene>
<accession>A0ACC2XRA0</accession>